<accession>A0ACA9NHA9</accession>
<comment type="caution">
    <text evidence="1">The sequence shown here is derived from an EMBL/GenBank/DDBJ whole genome shotgun (WGS) entry which is preliminary data.</text>
</comment>
<organism evidence="1 2">
    <name type="scientific">Racocetra persica</name>
    <dbReference type="NCBI Taxonomy" id="160502"/>
    <lineage>
        <taxon>Eukaryota</taxon>
        <taxon>Fungi</taxon>
        <taxon>Fungi incertae sedis</taxon>
        <taxon>Mucoromycota</taxon>
        <taxon>Glomeromycotina</taxon>
        <taxon>Glomeromycetes</taxon>
        <taxon>Diversisporales</taxon>
        <taxon>Gigasporaceae</taxon>
        <taxon>Racocetra</taxon>
    </lineage>
</organism>
<reference evidence="1" key="1">
    <citation type="submission" date="2021-06" db="EMBL/GenBank/DDBJ databases">
        <authorList>
            <person name="Kallberg Y."/>
            <person name="Tangrot J."/>
            <person name="Rosling A."/>
        </authorList>
    </citation>
    <scope>NUCLEOTIDE SEQUENCE</scope>
    <source>
        <strain evidence="1">MA461A</strain>
    </source>
</reference>
<feature type="non-terminal residue" evidence="1">
    <location>
        <position position="1"/>
    </location>
</feature>
<dbReference type="Proteomes" id="UP000789920">
    <property type="component" value="Unassembled WGS sequence"/>
</dbReference>
<protein>
    <submittedName>
        <fullName evidence="1">5530_t:CDS:1</fullName>
    </submittedName>
</protein>
<sequence length="51" mass="5772">AHQIVSNSSNLIYNHAQVNTFEFDSEYREDIGYGRGGLRTLSRTPNTNVDN</sequence>
<evidence type="ECO:0000313" key="2">
    <source>
        <dbReference type="Proteomes" id="UP000789920"/>
    </source>
</evidence>
<keyword evidence="2" id="KW-1185">Reference proteome</keyword>
<evidence type="ECO:0000313" key="1">
    <source>
        <dbReference type="EMBL" id="CAG8657553.1"/>
    </source>
</evidence>
<gene>
    <name evidence="1" type="ORF">RPERSI_LOCUS8135</name>
</gene>
<dbReference type="EMBL" id="CAJVQC010014477">
    <property type="protein sequence ID" value="CAG8657553.1"/>
    <property type="molecule type" value="Genomic_DNA"/>
</dbReference>
<proteinExistence type="predicted"/>
<name>A0ACA9NHA9_9GLOM</name>